<organism evidence="2 3">
    <name type="scientific">Zooshikella ganghwensis</name>
    <dbReference type="NCBI Taxonomy" id="202772"/>
    <lineage>
        <taxon>Bacteria</taxon>
        <taxon>Pseudomonadati</taxon>
        <taxon>Pseudomonadota</taxon>
        <taxon>Gammaproteobacteria</taxon>
        <taxon>Oceanospirillales</taxon>
        <taxon>Zooshikellaceae</taxon>
        <taxon>Zooshikella</taxon>
    </lineage>
</organism>
<dbReference type="EMBL" id="NDXW01000001">
    <property type="protein sequence ID" value="RDH46799.1"/>
    <property type="molecule type" value="Genomic_DNA"/>
</dbReference>
<evidence type="ECO:0000313" key="2">
    <source>
        <dbReference type="EMBL" id="RDH46799.1"/>
    </source>
</evidence>
<evidence type="ECO:0000313" key="3">
    <source>
        <dbReference type="Proteomes" id="UP000257039"/>
    </source>
</evidence>
<dbReference type="AlphaFoldDB" id="A0A4P9VV09"/>
<proteinExistence type="predicted"/>
<dbReference type="InterPro" id="IPR036736">
    <property type="entry name" value="ACP-like_sf"/>
</dbReference>
<dbReference type="Proteomes" id="UP000257039">
    <property type="component" value="Unassembled WGS sequence"/>
</dbReference>
<keyword evidence="3" id="KW-1185">Reference proteome</keyword>
<dbReference type="SUPFAM" id="SSF47336">
    <property type="entry name" value="ACP-like"/>
    <property type="match status" value="1"/>
</dbReference>
<sequence>MLENKLIKYISENYLEDDAEGFDLDTPLLEFNIIDSSALFDLVAMLSKETSVQIPVNEITPSNFSSVRHITKLVSKIIQQQEAISA</sequence>
<reference evidence="2 3" key="1">
    <citation type="submission" date="2017-04" db="EMBL/GenBank/DDBJ databases">
        <title>Draft genome sequence of Zooshikella ganghwensis VG4 isolated from Red Sea sediments.</title>
        <authorList>
            <person name="Rehman Z."/>
            <person name="Alam I."/>
            <person name="Kamau A."/>
            <person name="Bajic V."/>
            <person name="Leiknes T."/>
        </authorList>
    </citation>
    <scope>NUCLEOTIDE SEQUENCE [LARGE SCALE GENOMIC DNA]</scope>
    <source>
        <strain evidence="2 3">VG4</strain>
    </source>
</reference>
<gene>
    <name evidence="2" type="ORF">B9G39_19005</name>
</gene>
<accession>A0A4P9VV09</accession>
<feature type="domain" description="Carrier" evidence="1">
    <location>
        <begin position="15"/>
        <end position="70"/>
    </location>
</feature>
<protein>
    <submittedName>
        <fullName evidence="2">Acyl carrier protein</fullName>
    </submittedName>
</protein>
<dbReference type="Gene3D" id="1.10.1200.10">
    <property type="entry name" value="ACP-like"/>
    <property type="match status" value="1"/>
</dbReference>
<comment type="caution">
    <text evidence="2">The sequence shown here is derived from an EMBL/GenBank/DDBJ whole genome shotgun (WGS) entry which is preliminary data.</text>
</comment>
<dbReference type="Pfam" id="PF00550">
    <property type="entry name" value="PP-binding"/>
    <property type="match status" value="1"/>
</dbReference>
<evidence type="ECO:0000259" key="1">
    <source>
        <dbReference type="Pfam" id="PF00550"/>
    </source>
</evidence>
<dbReference type="InterPro" id="IPR009081">
    <property type="entry name" value="PP-bd_ACP"/>
</dbReference>
<name>A0A4P9VV09_9GAMM</name>
<dbReference type="RefSeq" id="WP_094789464.1">
    <property type="nucleotide sequence ID" value="NZ_JAEVHG010000001.1"/>
</dbReference>